<dbReference type="EMBL" id="FQUV01000006">
    <property type="protein sequence ID" value="SHF44330.1"/>
    <property type="molecule type" value="Genomic_DNA"/>
</dbReference>
<dbReference type="AlphaFoldDB" id="A0A1M5BPI6"/>
<name>A0A1M5BPI6_9RHOB</name>
<evidence type="ECO:0000256" key="1">
    <source>
        <dbReference type="SAM" id="MobiDB-lite"/>
    </source>
</evidence>
<sequence length="90" mass="9897">MTKKTLKWQPDLSYPAGKGATEQRFTSTANGDDLEIDTHPWGEADLKINHKQTAHVDGKPSAGDAFREAEDIAEKIEGQKTKDEQASLNS</sequence>
<protein>
    <submittedName>
        <fullName evidence="2">Uncharacterized protein</fullName>
    </submittedName>
</protein>
<proteinExistence type="predicted"/>
<organism evidence="2 3">
    <name type="scientific">Litoreibacter ascidiaceicola</name>
    <dbReference type="NCBI Taxonomy" id="1486859"/>
    <lineage>
        <taxon>Bacteria</taxon>
        <taxon>Pseudomonadati</taxon>
        <taxon>Pseudomonadota</taxon>
        <taxon>Alphaproteobacteria</taxon>
        <taxon>Rhodobacterales</taxon>
        <taxon>Roseobacteraceae</taxon>
        <taxon>Litoreibacter</taxon>
    </lineage>
</organism>
<dbReference type="Proteomes" id="UP000184144">
    <property type="component" value="Unassembled WGS sequence"/>
</dbReference>
<evidence type="ECO:0000313" key="3">
    <source>
        <dbReference type="Proteomes" id="UP000184144"/>
    </source>
</evidence>
<feature type="region of interest" description="Disordered" evidence="1">
    <location>
        <begin position="1"/>
        <end position="33"/>
    </location>
</feature>
<gene>
    <name evidence="2" type="ORF">SAMN05444273_10676</name>
</gene>
<reference evidence="3" key="1">
    <citation type="submission" date="2016-11" db="EMBL/GenBank/DDBJ databases">
        <authorList>
            <person name="Varghese N."/>
            <person name="Submissions S."/>
        </authorList>
    </citation>
    <scope>NUCLEOTIDE SEQUENCE [LARGE SCALE GENOMIC DNA]</scope>
    <source>
        <strain evidence="3">DSM 100566</strain>
    </source>
</reference>
<evidence type="ECO:0000313" key="2">
    <source>
        <dbReference type="EMBL" id="SHF44330.1"/>
    </source>
</evidence>
<accession>A0A1M5BPI6</accession>
<dbReference type="RefSeq" id="WP_073144577.1">
    <property type="nucleotide sequence ID" value="NZ_FQUV01000006.1"/>
</dbReference>
<keyword evidence="3" id="KW-1185">Reference proteome</keyword>
<dbReference type="OrthoDB" id="7866413at2"/>
<dbReference type="STRING" id="1486859.SAMN05444273_10676"/>